<evidence type="ECO:0000313" key="3">
    <source>
        <dbReference type="Proteomes" id="UP001153365"/>
    </source>
</evidence>
<comment type="caution">
    <text evidence="2">The sequence shown here is derived from an EMBL/GenBank/DDBJ whole genome shotgun (WGS) entry which is preliminary data.</text>
</comment>
<keyword evidence="3" id="KW-1185">Reference proteome</keyword>
<sequence>EGTMVWQGRLVWPLSISQSQKIDVSIPIAVYTTSNYQVAEALRASAEQWPKAWRLSGMKKIDMSELSTLNSTHRPIVVSIHLISGIVSGNEQQNNIGGSKEDLYAKLCLSLGGTMISAVIFDEVGHGIVLLYNRNMRVLCGLVFQRSTIPEGLIQSSNQQRINSNNNSSNNSQQQQLQRPAYLQQGVVPTANKNSSNQVTAINPQAQSLLQSLSASLNPTSNSHHNQFHPDFNLHHFQQQQQQHQQQQQQSYNNFQQHHHPQHHQ</sequence>
<accession>A0AAV0ALB8</accession>
<protein>
    <submittedName>
        <fullName evidence="2">Expressed protein</fullName>
    </submittedName>
</protein>
<dbReference type="AlphaFoldDB" id="A0AAV0ALB8"/>
<gene>
    <name evidence="2" type="ORF">PPACK8108_LOCUS2650</name>
</gene>
<organism evidence="2 3">
    <name type="scientific">Phakopsora pachyrhizi</name>
    <name type="common">Asian soybean rust disease fungus</name>
    <dbReference type="NCBI Taxonomy" id="170000"/>
    <lineage>
        <taxon>Eukaryota</taxon>
        <taxon>Fungi</taxon>
        <taxon>Dikarya</taxon>
        <taxon>Basidiomycota</taxon>
        <taxon>Pucciniomycotina</taxon>
        <taxon>Pucciniomycetes</taxon>
        <taxon>Pucciniales</taxon>
        <taxon>Phakopsoraceae</taxon>
        <taxon>Phakopsora</taxon>
    </lineage>
</organism>
<reference evidence="2" key="1">
    <citation type="submission" date="2022-06" db="EMBL/GenBank/DDBJ databases">
        <authorList>
            <consortium name="SYNGENTA / RWTH Aachen University"/>
        </authorList>
    </citation>
    <scope>NUCLEOTIDE SEQUENCE</scope>
</reference>
<dbReference type="Proteomes" id="UP001153365">
    <property type="component" value="Unassembled WGS sequence"/>
</dbReference>
<dbReference type="EMBL" id="CALTRL010000447">
    <property type="protein sequence ID" value="CAH7668179.1"/>
    <property type="molecule type" value="Genomic_DNA"/>
</dbReference>
<feature type="region of interest" description="Disordered" evidence="1">
    <location>
        <begin position="236"/>
        <end position="265"/>
    </location>
</feature>
<feature type="non-terminal residue" evidence="2">
    <location>
        <position position="1"/>
    </location>
</feature>
<feature type="region of interest" description="Disordered" evidence="1">
    <location>
        <begin position="160"/>
        <end position="179"/>
    </location>
</feature>
<evidence type="ECO:0000313" key="2">
    <source>
        <dbReference type="EMBL" id="CAH7668179.1"/>
    </source>
</evidence>
<evidence type="ECO:0000256" key="1">
    <source>
        <dbReference type="SAM" id="MobiDB-lite"/>
    </source>
</evidence>
<feature type="compositionally biased region" description="Low complexity" evidence="1">
    <location>
        <begin position="236"/>
        <end position="256"/>
    </location>
</feature>
<name>A0AAV0ALB8_PHAPC</name>
<proteinExistence type="predicted"/>